<accession>A0A814GBK7</accession>
<name>A0A814GBK7_9BILA</name>
<evidence type="ECO:0000256" key="4">
    <source>
        <dbReference type="ARBA" id="ARBA00022695"/>
    </source>
</evidence>
<dbReference type="Pfam" id="PF01129">
    <property type="entry name" value="ART"/>
    <property type="match status" value="1"/>
</dbReference>
<evidence type="ECO:0000313" key="7">
    <source>
        <dbReference type="EMBL" id="CAF0786085.1"/>
    </source>
</evidence>
<keyword evidence="11" id="KW-1185">Reference proteome</keyword>
<evidence type="ECO:0000313" key="10">
    <source>
        <dbReference type="EMBL" id="CAF3764791.1"/>
    </source>
</evidence>
<evidence type="ECO:0000256" key="6">
    <source>
        <dbReference type="RuleBase" id="RU361228"/>
    </source>
</evidence>
<organism evidence="8 11">
    <name type="scientific">Didymodactylos carnosus</name>
    <dbReference type="NCBI Taxonomy" id="1234261"/>
    <lineage>
        <taxon>Eukaryota</taxon>
        <taxon>Metazoa</taxon>
        <taxon>Spiralia</taxon>
        <taxon>Gnathifera</taxon>
        <taxon>Rotifera</taxon>
        <taxon>Eurotatoria</taxon>
        <taxon>Bdelloidea</taxon>
        <taxon>Philodinida</taxon>
        <taxon>Philodinidae</taxon>
        <taxon>Didymodactylos</taxon>
    </lineage>
</organism>
<evidence type="ECO:0000313" key="11">
    <source>
        <dbReference type="Proteomes" id="UP000663829"/>
    </source>
</evidence>
<sequence length="225" mass="26781">MIPSNQNDKQRFSNECRIYYQGKQTILKFLDEFEEYYTSKTAIHWYTREGFLFRLINKAFRHRNINVINLLHFFIVDLFNEIKKTSTLQKQDHLVCFRGQLISNIELEALQEKKLIRANSFISATQNYELAKIFARGGAALTNDLQCVMFKIVIDKNAWKTKRFADIVKLSYNEDEEEIFFAAGIVFRSTSIIDDEDDRMWYVWLELYKSDFFPNAFIYILNIVP</sequence>
<dbReference type="Proteomes" id="UP000681722">
    <property type="component" value="Unassembled WGS sequence"/>
</dbReference>
<dbReference type="EMBL" id="CAJOBA010000971">
    <property type="protein sequence ID" value="CAF3568292.1"/>
    <property type="molecule type" value="Genomic_DNA"/>
</dbReference>
<dbReference type="GO" id="GO:0016779">
    <property type="term" value="F:nucleotidyltransferase activity"/>
    <property type="evidence" value="ECO:0007669"/>
    <property type="project" value="UniProtKB-KW"/>
</dbReference>
<evidence type="ECO:0000313" key="8">
    <source>
        <dbReference type="EMBL" id="CAF0992941.1"/>
    </source>
</evidence>
<dbReference type="EMBL" id="CAJNOQ010003052">
    <property type="protein sequence ID" value="CAF0992941.1"/>
    <property type="molecule type" value="Genomic_DNA"/>
</dbReference>
<keyword evidence="6" id="KW-0520">NAD</keyword>
<dbReference type="Proteomes" id="UP000682733">
    <property type="component" value="Unassembled WGS sequence"/>
</dbReference>
<keyword evidence="6" id="KW-0521">NADP</keyword>
<protein>
    <recommendedName>
        <fullName evidence="6">NAD(P)(+)--arginine ADP-ribosyltransferase</fullName>
        <ecNumber evidence="6">2.4.2.31</ecNumber>
    </recommendedName>
    <alternativeName>
        <fullName evidence="6">Mono(ADP-ribosyl)transferase</fullName>
    </alternativeName>
</protein>
<dbReference type="Proteomes" id="UP000677228">
    <property type="component" value="Unassembled WGS sequence"/>
</dbReference>
<keyword evidence="2 6" id="KW-0328">Glycosyltransferase</keyword>
<gene>
    <name evidence="8" type="ORF">GPM918_LOCUS13349</name>
    <name evidence="7" type="ORF">OVA965_LOCUS3878</name>
    <name evidence="10" type="ORF">SRO942_LOCUS13349</name>
    <name evidence="9" type="ORF">TMI583_LOCUS3876</name>
</gene>
<dbReference type="InterPro" id="IPR000768">
    <property type="entry name" value="ART"/>
</dbReference>
<dbReference type="Gene3D" id="3.90.176.10">
    <property type="entry name" value="Toxin ADP-ribosyltransferase, Chain A, domain 1"/>
    <property type="match status" value="1"/>
</dbReference>
<dbReference type="GO" id="GO:0106274">
    <property type="term" value="F:NAD+-protein-arginine ADP-ribosyltransferase activity"/>
    <property type="evidence" value="ECO:0007669"/>
    <property type="project" value="UniProtKB-EC"/>
</dbReference>
<dbReference type="AlphaFoldDB" id="A0A814GBK7"/>
<keyword evidence="3 6" id="KW-0808">Transferase</keyword>
<dbReference type="EMBL" id="CAJNOK010000971">
    <property type="protein sequence ID" value="CAF0786085.1"/>
    <property type="molecule type" value="Genomic_DNA"/>
</dbReference>
<reference evidence="8" key="1">
    <citation type="submission" date="2021-02" db="EMBL/GenBank/DDBJ databases">
        <authorList>
            <person name="Nowell W R."/>
        </authorList>
    </citation>
    <scope>NUCLEOTIDE SEQUENCE</scope>
</reference>
<comment type="catalytic activity">
    <reaction evidence="5 6">
        <text>L-arginyl-[protein] + NAD(+) = N(omega)-(ADP-D-ribosyl)-L-arginyl-[protein] + nicotinamide + H(+)</text>
        <dbReference type="Rhea" id="RHEA:19149"/>
        <dbReference type="Rhea" id="RHEA-COMP:10532"/>
        <dbReference type="Rhea" id="RHEA-COMP:15087"/>
        <dbReference type="ChEBI" id="CHEBI:15378"/>
        <dbReference type="ChEBI" id="CHEBI:17154"/>
        <dbReference type="ChEBI" id="CHEBI:29965"/>
        <dbReference type="ChEBI" id="CHEBI:57540"/>
        <dbReference type="ChEBI" id="CHEBI:142554"/>
        <dbReference type="EC" id="2.4.2.31"/>
    </reaction>
</comment>
<evidence type="ECO:0000256" key="1">
    <source>
        <dbReference type="ARBA" id="ARBA00009558"/>
    </source>
</evidence>
<dbReference type="SUPFAM" id="SSF56399">
    <property type="entry name" value="ADP-ribosylation"/>
    <property type="match status" value="1"/>
</dbReference>
<dbReference type="EMBL" id="CAJOBC010003052">
    <property type="protein sequence ID" value="CAF3764791.1"/>
    <property type="molecule type" value="Genomic_DNA"/>
</dbReference>
<evidence type="ECO:0000256" key="5">
    <source>
        <dbReference type="ARBA" id="ARBA00047597"/>
    </source>
</evidence>
<evidence type="ECO:0000256" key="2">
    <source>
        <dbReference type="ARBA" id="ARBA00022676"/>
    </source>
</evidence>
<dbReference type="Proteomes" id="UP000663829">
    <property type="component" value="Unassembled WGS sequence"/>
</dbReference>
<evidence type="ECO:0000256" key="3">
    <source>
        <dbReference type="ARBA" id="ARBA00022679"/>
    </source>
</evidence>
<evidence type="ECO:0000313" key="9">
    <source>
        <dbReference type="EMBL" id="CAF3568292.1"/>
    </source>
</evidence>
<keyword evidence="4" id="KW-0548">Nucleotidyltransferase</keyword>
<dbReference type="EC" id="2.4.2.31" evidence="6"/>
<comment type="caution">
    <text evidence="8">The sequence shown here is derived from an EMBL/GenBank/DDBJ whole genome shotgun (WGS) entry which is preliminary data.</text>
</comment>
<comment type="similarity">
    <text evidence="1 6">Belongs to the Arg-specific ADP-ribosyltransferase family.</text>
</comment>
<proteinExistence type="inferred from homology"/>